<accession>A0ABS3J187</accession>
<organism evidence="2 3">
    <name type="scientific">Jiella sonneratiae</name>
    <dbReference type="NCBI Taxonomy" id="2816856"/>
    <lineage>
        <taxon>Bacteria</taxon>
        <taxon>Pseudomonadati</taxon>
        <taxon>Pseudomonadota</taxon>
        <taxon>Alphaproteobacteria</taxon>
        <taxon>Hyphomicrobiales</taxon>
        <taxon>Aurantimonadaceae</taxon>
        <taxon>Jiella</taxon>
    </lineage>
</organism>
<keyword evidence="3" id="KW-1185">Reference proteome</keyword>
<reference evidence="2 3" key="1">
    <citation type="submission" date="2021-03" db="EMBL/GenBank/DDBJ databases">
        <title>Whole genome sequence of Jiella sp. MQZ13P-4.</title>
        <authorList>
            <person name="Tuo L."/>
        </authorList>
    </citation>
    <scope>NUCLEOTIDE SEQUENCE [LARGE SCALE GENOMIC DNA]</scope>
    <source>
        <strain evidence="2 3">MQZ13P-4</strain>
    </source>
</reference>
<evidence type="ECO:0000313" key="2">
    <source>
        <dbReference type="EMBL" id="MBO0903450.1"/>
    </source>
</evidence>
<feature type="transmembrane region" description="Helical" evidence="1">
    <location>
        <begin position="48"/>
        <end position="69"/>
    </location>
</feature>
<sequence>MKIEIRRRNERVKLASSAINAISLAFFISGIVAPLFEVSEKLQSRAYVWVWILLAILLHFMAQLLLGFLQDEG</sequence>
<feature type="transmembrane region" description="Helical" evidence="1">
    <location>
        <begin position="12"/>
        <end position="36"/>
    </location>
</feature>
<dbReference type="RefSeq" id="WP_207350096.1">
    <property type="nucleotide sequence ID" value="NZ_JAFMPY010000006.1"/>
</dbReference>
<evidence type="ECO:0000313" key="3">
    <source>
        <dbReference type="Proteomes" id="UP000664288"/>
    </source>
</evidence>
<dbReference type="Proteomes" id="UP000664288">
    <property type="component" value="Unassembled WGS sequence"/>
</dbReference>
<keyword evidence="1" id="KW-1133">Transmembrane helix</keyword>
<proteinExistence type="predicted"/>
<evidence type="ECO:0000256" key="1">
    <source>
        <dbReference type="SAM" id="Phobius"/>
    </source>
</evidence>
<protein>
    <submittedName>
        <fullName evidence="2">Uncharacterized protein</fullName>
    </submittedName>
</protein>
<keyword evidence="1" id="KW-0472">Membrane</keyword>
<name>A0ABS3J187_9HYPH</name>
<keyword evidence="1" id="KW-0812">Transmembrane</keyword>
<gene>
    <name evidence="2" type="ORF">J1C47_07325</name>
</gene>
<dbReference type="EMBL" id="JAFMPY010000006">
    <property type="protein sequence ID" value="MBO0903450.1"/>
    <property type="molecule type" value="Genomic_DNA"/>
</dbReference>
<comment type="caution">
    <text evidence="2">The sequence shown here is derived from an EMBL/GenBank/DDBJ whole genome shotgun (WGS) entry which is preliminary data.</text>
</comment>